<feature type="domain" description="CDCP1 first CUB" evidence="4">
    <location>
        <begin position="83"/>
        <end position="136"/>
    </location>
</feature>
<evidence type="ECO:0000259" key="5">
    <source>
        <dbReference type="Pfam" id="PF23668"/>
    </source>
</evidence>
<accession>A0A3Q3WHI0</accession>
<keyword evidence="2" id="KW-1133">Transmembrane helix</keyword>
<evidence type="ECO:0000313" key="6">
    <source>
        <dbReference type="Ensembl" id="ENSMMOP00000011647.1"/>
    </source>
</evidence>
<dbReference type="InterPro" id="IPR035914">
    <property type="entry name" value="Sperma_CUB_dom_sf"/>
</dbReference>
<reference evidence="6" key="1">
    <citation type="submission" date="2025-08" db="UniProtKB">
        <authorList>
            <consortium name="Ensembl"/>
        </authorList>
    </citation>
    <scope>IDENTIFICATION</scope>
</reference>
<protein>
    <submittedName>
        <fullName evidence="6">Uncharacterized protein</fullName>
    </submittedName>
</protein>
<feature type="transmembrane region" description="Helical" evidence="2">
    <location>
        <begin position="668"/>
        <end position="691"/>
    </location>
</feature>
<dbReference type="Pfam" id="PF23668">
    <property type="entry name" value="CUB_CDCP1_2"/>
    <property type="match status" value="2"/>
</dbReference>
<feature type="region of interest" description="Disordered" evidence="1">
    <location>
        <begin position="767"/>
        <end position="839"/>
    </location>
</feature>
<feature type="domain" description="CDCP1 second and fifth CUB" evidence="5">
    <location>
        <begin position="139"/>
        <end position="241"/>
    </location>
</feature>
<dbReference type="InterPro" id="IPR038811">
    <property type="entry name" value="CDCP1"/>
</dbReference>
<sequence length="839" mass="92497">MSRYRRFSQGRSRGQQSGDQVAFCCVDFSLDELKGDKSWRLNRKPIESTLVACFMTLVIIVWSVAALIWPVPIIAGFLPNGMEGTVVSIRNYSQTQGCMVCTGSGNSAQCNTSLLLRNATPVSVDFSCSRPQDVFIKTDAGSIPFLAFDRKFTWNLKASPPNAFRINFASVGLRQINALERCPDRHSYTLQAFQTTGEVVVGTFCRVGRISSAQILNQGGFSLDVPAGQKLQSGQFDVSVGEEIKSLAKITVTLPKGTSSSELLSPNYPDSFPDDDVMDWYFQVPDKHKVSVQVLKLSQPLCLKKETALEYHSRATEASVRRLTDPQPDQSQGNFSLTLRNCEMDRRRSGSPGLSVSLNVSSSSQSSSGLCIICAQGLEVSKMKVASLRIKKLRPTSDCEMKMNSVQKEEITVTSTADFLFSDFNGLCLFMSECRQLKDCPKTPVLLEVPELPSCFPAALSSVTWTLSPPQHGTVELTSTAGHLKQSLPGQPCSDSIMIEVAEHDGTIGHFCTQGAIQKIQVHTNVSVTVSGMAGKALKSFFFTSYAERYIFTVSPKKDTPVLLASPGWPVGMQDYATISWIISIPEKMEAHLMFANLSQPKCSNRHTNIKVKRIGSLEEDYSRREDEEAESEITVPESFYLNMSNCMPERGSFSVITKVTLQKSINLLLIIILSVVAVLFFLFVIVLVVVKKKKKLSHQVSIYNPNGTVFLPGNNGLPGARDDNDEHEYASIEDTLVYTHLLRKGREIGVYGEFDTYRPFTGCTESHKPLVSKDSSSDNTHGSKQQFQGSSQKPPPLPVRSLSHDKSLVDNVIYQAEGQSEEEHSPTLGPRLEPEGGN</sequence>
<keyword evidence="7" id="KW-1185">Reference proteome</keyword>
<dbReference type="Pfam" id="PF23667">
    <property type="entry name" value="CUB_CDCP1_1"/>
    <property type="match status" value="1"/>
</dbReference>
<proteinExistence type="predicted"/>
<dbReference type="Pfam" id="PF23665">
    <property type="entry name" value="CDCP1_CUB_6"/>
    <property type="match status" value="2"/>
</dbReference>
<feature type="domain" description="CDCP1 third and sixth CUB" evidence="3">
    <location>
        <begin position="548"/>
        <end position="661"/>
    </location>
</feature>
<dbReference type="AlphaFoldDB" id="A0A3Q3WHI0"/>
<name>A0A3Q3WHI0_MOLML</name>
<dbReference type="OMA" id="QFCPQGA"/>
<evidence type="ECO:0000259" key="4">
    <source>
        <dbReference type="Pfam" id="PF23667"/>
    </source>
</evidence>
<dbReference type="InterPro" id="IPR056268">
    <property type="entry name" value="CUB_CDCP1_1st"/>
</dbReference>
<feature type="domain" description="CDCP1 third and sixth CUB" evidence="3">
    <location>
        <begin position="250"/>
        <end position="349"/>
    </location>
</feature>
<keyword evidence="2" id="KW-0812">Transmembrane</keyword>
<reference evidence="6" key="2">
    <citation type="submission" date="2025-09" db="UniProtKB">
        <authorList>
            <consortium name="Ensembl"/>
        </authorList>
    </citation>
    <scope>IDENTIFICATION</scope>
</reference>
<dbReference type="PANTHER" id="PTHR14477:SF1">
    <property type="entry name" value="CUB DOMAIN-CONTAINING PROTEIN 1"/>
    <property type="match status" value="1"/>
</dbReference>
<dbReference type="InterPro" id="IPR056269">
    <property type="entry name" value="CUB_CDCP1_2nd_5th"/>
</dbReference>
<evidence type="ECO:0000259" key="3">
    <source>
        <dbReference type="Pfam" id="PF23665"/>
    </source>
</evidence>
<dbReference type="InterPro" id="IPR056266">
    <property type="entry name" value="CDCP1_CUB_3rd_6th"/>
</dbReference>
<feature type="compositionally biased region" description="Low complexity" evidence="1">
    <location>
        <begin position="783"/>
        <end position="793"/>
    </location>
</feature>
<evidence type="ECO:0000313" key="7">
    <source>
        <dbReference type="Proteomes" id="UP000261620"/>
    </source>
</evidence>
<keyword evidence="2" id="KW-0472">Membrane</keyword>
<evidence type="ECO:0000256" key="1">
    <source>
        <dbReference type="SAM" id="MobiDB-lite"/>
    </source>
</evidence>
<dbReference type="Ensembl" id="ENSMMOT00000011845.1">
    <property type="protein sequence ID" value="ENSMMOP00000011647.1"/>
    <property type="gene ID" value="ENSMMOG00000008952.1"/>
</dbReference>
<dbReference type="PANTHER" id="PTHR14477">
    <property type="entry name" value="CUB DOMAIN-CONTAINING PROTEIN 1"/>
    <property type="match status" value="1"/>
</dbReference>
<dbReference type="Proteomes" id="UP000261620">
    <property type="component" value="Unplaced"/>
</dbReference>
<organism evidence="6 7">
    <name type="scientific">Mola mola</name>
    <name type="common">Ocean sunfish</name>
    <name type="synonym">Tetraodon mola</name>
    <dbReference type="NCBI Taxonomy" id="94237"/>
    <lineage>
        <taxon>Eukaryota</taxon>
        <taxon>Metazoa</taxon>
        <taxon>Chordata</taxon>
        <taxon>Craniata</taxon>
        <taxon>Vertebrata</taxon>
        <taxon>Euteleostomi</taxon>
        <taxon>Actinopterygii</taxon>
        <taxon>Neopterygii</taxon>
        <taxon>Teleostei</taxon>
        <taxon>Neoteleostei</taxon>
        <taxon>Acanthomorphata</taxon>
        <taxon>Eupercaria</taxon>
        <taxon>Tetraodontiformes</taxon>
        <taxon>Molidae</taxon>
        <taxon>Mola</taxon>
    </lineage>
</organism>
<dbReference type="SUPFAM" id="SSF49854">
    <property type="entry name" value="Spermadhesin, CUB domain"/>
    <property type="match status" value="1"/>
</dbReference>
<evidence type="ECO:0000256" key="2">
    <source>
        <dbReference type="SAM" id="Phobius"/>
    </source>
</evidence>
<feature type="transmembrane region" description="Helical" evidence="2">
    <location>
        <begin position="49"/>
        <end position="69"/>
    </location>
</feature>
<feature type="domain" description="CDCP1 second and fifth CUB" evidence="5">
    <location>
        <begin position="449"/>
        <end position="544"/>
    </location>
</feature>